<dbReference type="GeneID" id="94827025"/>
<feature type="compositionally biased region" description="Polar residues" evidence="1">
    <location>
        <begin position="87"/>
        <end position="97"/>
    </location>
</feature>
<dbReference type="Proteomes" id="UP000179807">
    <property type="component" value="Unassembled WGS sequence"/>
</dbReference>
<sequence length="340" mass="38229">MQVHLRLHEINISSYLDGYGKKHTVRVTHLPSNVGKTVIMNGSGILLTDEIWSIPIMSLESDSISISLAESEIASSNENDANKGGISKQTSSQSVNSQYLSRNSRDFGFPGKPAQISKYSSNGIVNFPMESKPKYKLTELARVNIFLSWFEQNKVTDCAFPMRPEINMPAPKVLISLHITQLQNKGKFNDPPGKLLVEPSWNSTVMCSRFQSDLNNSNNGDIEMNLEFNEDGIENIQDAFPNYNQNIFKTSQAKNIFTRKNISHARSIDIPVMDKSKNPFLKDSAYMTQMQDTPSVKIPEKKVEKPNYRPPLPIAKKSIVYSSIMPKKQFPKPVLQSIPS</sequence>
<dbReference type="AlphaFoldDB" id="A0A1J4K9A8"/>
<keyword evidence="3" id="KW-1185">Reference proteome</keyword>
<dbReference type="VEuPathDB" id="TrichDB:TRFO_05154"/>
<protein>
    <submittedName>
        <fullName evidence="2">Uncharacterized protein</fullName>
    </submittedName>
</protein>
<dbReference type="EMBL" id="MLAK01000693">
    <property type="protein sequence ID" value="OHT07530.1"/>
    <property type="molecule type" value="Genomic_DNA"/>
</dbReference>
<accession>A0A1J4K9A8</accession>
<comment type="caution">
    <text evidence="2">The sequence shown here is derived from an EMBL/GenBank/DDBJ whole genome shotgun (WGS) entry which is preliminary data.</text>
</comment>
<organism evidence="2 3">
    <name type="scientific">Tritrichomonas foetus</name>
    <dbReference type="NCBI Taxonomy" id="1144522"/>
    <lineage>
        <taxon>Eukaryota</taxon>
        <taxon>Metamonada</taxon>
        <taxon>Parabasalia</taxon>
        <taxon>Tritrichomonadida</taxon>
        <taxon>Tritrichomonadidae</taxon>
        <taxon>Tritrichomonas</taxon>
    </lineage>
</organism>
<name>A0A1J4K9A8_9EUKA</name>
<evidence type="ECO:0000313" key="2">
    <source>
        <dbReference type="EMBL" id="OHT07530.1"/>
    </source>
</evidence>
<reference evidence="2" key="1">
    <citation type="submission" date="2016-10" db="EMBL/GenBank/DDBJ databases">
        <authorList>
            <person name="Benchimol M."/>
            <person name="Almeida L.G."/>
            <person name="Vasconcelos A.T."/>
            <person name="Perreira-Neves A."/>
            <person name="Rosa I.A."/>
            <person name="Tasca T."/>
            <person name="Bogo M.R."/>
            <person name="de Souza W."/>
        </authorList>
    </citation>
    <scope>NUCLEOTIDE SEQUENCE [LARGE SCALE GENOMIC DNA]</scope>
    <source>
        <strain evidence="2">K</strain>
    </source>
</reference>
<feature type="region of interest" description="Disordered" evidence="1">
    <location>
        <begin position="77"/>
        <end position="97"/>
    </location>
</feature>
<evidence type="ECO:0000256" key="1">
    <source>
        <dbReference type="SAM" id="MobiDB-lite"/>
    </source>
</evidence>
<dbReference type="RefSeq" id="XP_068360666.1">
    <property type="nucleotide sequence ID" value="XM_068492321.1"/>
</dbReference>
<gene>
    <name evidence="2" type="ORF">TRFO_05154</name>
</gene>
<evidence type="ECO:0000313" key="3">
    <source>
        <dbReference type="Proteomes" id="UP000179807"/>
    </source>
</evidence>
<proteinExistence type="predicted"/>